<dbReference type="InterPro" id="IPR008974">
    <property type="entry name" value="TRAF-like"/>
</dbReference>
<evidence type="ECO:0000259" key="2">
    <source>
        <dbReference type="PROSITE" id="PS50144"/>
    </source>
</evidence>
<dbReference type="SUPFAM" id="SSF54695">
    <property type="entry name" value="POZ domain"/>
    <property type="match status" value="1"/>
</dbReference>
<sequence>MAQNPAKRKLSTDGSDGVTLVGETDVDQDEFSFVWTVRHFSVVSQLGSCFKSPIFHGGSNFNHAWQMQIRPKEEVEEVEYLSLRLFLVDCGEGLHCHSNAKVVKANYQFAILDANGQPIYKRGQAPGATATVLEFKLQPLYGWGYTKFIVSDDLTNPERKLVVDDTLTIRCQIWICGGLKEKLGNSNEDTNSNLSLRKRMAREKVAMDIGKLLKESIGTDVTISTKIRLLKAHKAILMARSSVFAAMFNVNMLEKQLNVVQIIDFDDDVVKGMLEHVYTGETKLMAERAQELLKIAEKYDMTGLKEDCEYQLADNLNMKNAAAILVLAHVHNAPFLKQKTIHFINMNKEELLKSPTFRETMKSQTDISLCMDILFSQQ</sequence>
<dbReference type="CDD" id="cd00121">
    <property type="entry name" value="MATH"/>
    <property type="match status" value="1"/>
</dbReference>
<dbReference type="Pfam" id="PF00651">
    <property type="entry name" value="BTB"/>
    <property type="match status" value="1"/>
</dbReference>
<dbReference type="Gene3D" id="2.60.210.10">
    <property type="entry name" value="Apoptosis, Tumor Necrosis Factor Receptor Associated Protein 2, Chain A"/>
    <property type="match status" value="1"/>
</dbReference>
<dbReference type="Pfam" id="PF22486">
    <property type="entry name" value="MATH_2"/>
    <property type="match status" value="1"/>
</dbReference>
<dbReference type="Gene3D" id="1.25.40.420">
    <property type="match status" value="1"/>
</dbReference>
<dbReference type="Gene3D" id="3.30.710.10">
    <property type="entry name" value="Potassium Channel Kv1.1, Chain A"/>
    <property type="match status" value="1"/>
</dbReference>
<evidence type="ECO:0000313" key="3">
    <source>
        <dbReference type="EMBL" id="CAL8116525.1"/>
    </source>
</evidence>
<feature type="domain" description="BTB" evidence="1">
    <location>
        <begin position="219"/>
        <end position="286"/>
    </location>
</feature>
<dbReference type="SUPFAM" id="SSF49599">
    <property type="entry name" value="TRAF domain-like"/>
    <property type="match status" value="1"/>
</dbReference>
<keyword evidence="4" id="KW-1185">Reference proteome</keyword>
<feature type="domain" description="MATH" evidence="2">
    <location>
        <begin position="30"/>
        <end position="173"/>
    </location>
</feature>
<dbReference type="PANTHER" id="PTHR24413">
    <property type="entry name" value="SPECKLE-TYPE POZ PROTEIN"/>
    <property type="match status" value="1"/>
</dbReference>
<dbReference type="InterPro" id="IPR011333">
    <property type="entry name" value="SKP1/BTB/POZ_sf"/>
</dbReference>
<organism evidence="3 4">
    <name type="scientific">Orchesella dallaii</name>
    <dbReference type="NCBI Taxonomy" id="48710"/>
    <lineage>
        <taxon>Eukaryota</taxon>
        <taxon>Metazoa</taxon>
        <taxon>Ecdysozoa</taxon>
        <taxon>Arthropoda</taxon>
        <taxon>Hexapoda</taxon>
        <taxon>Collembola</taxon>
        <taxon>Entomobryomorpha</taxon>
        <taxon>Entomobryoidea</taxon>
        <taxon>Orchesellidae</taxon>
        <taxon>Orchesellinae</taxon>
        <taxon>Orchesella</taxon>
    </lineage>
</organism>
<dbReference type="SMART" id="SM00061">
    <property type="entry name" value="MATH"/>
    <property type="match status" value="1"/>
</dbReference>
<evidence type="ECO:0000259" key="1">
    <source>
        <dbReference type="PROSITE" id="PS50097"/>
    </source>
</evidence>
<evidence type="ECO:0000313" key="4">
    <source>
        <dbReference type="Proteomes" id="UP001642540"/>
    </source>
</evidence>
<dbReference type="PROSITE" id="PS50144">
    <property type="entry name" value="MATH"/>
    <property type="match status" value="1"/>
</dbReference>
<gene>
    <name evidence="3" type="ORF">ODALV1_LOCUS17321</name>
</gene>
<accession>A0ABP1R0C8</accession>
<reference evidence="3 4" key="1">
    <citation type="submission" date="2024-08" db="EMBL/GenBank/DDBJ databases">
        <authorList>
            <person name="Cucini C."/>
            <person name="Frati F."/>
        </authorList>
    </citation>
    <scope>NUCLEOTIDE SEQUENCE [LARGE SCALE GENOMIC DNA]</scope>
</reference>
<proteinExistence type="predicted"/>
<dbReference type="SMART" id="SM00225">
    <property type="entry name" value="BTB"/>
    <property type="match status" value="1"/>
</dbReference>
<comment type="caution">
    <text evidence="3">The sequence shown here is derived from an EMBL/GenBank/DDBJ whole genome shotgun (WGS) entry which is preliminary data.</text>
</comment>
<evidence type="ECO:0008006" key="5">
    <source>
        <dbReference type="Google" id="ProtNLM"/>
    </source>
</evidence>
<dbReference type="PROSITE" id="PS50097">
    <property type="entry name" value="BTB"/>
    <property type="match status" value="1"/>
</dbReference>
<name>A0ABP1R0C8_9HEXA</name>
<dbReference type="EMBL" id="CAXLJM020000053">
    <property type="protein sequence ID" value="CAL8116525.1"/>
    <property type="molecule type" value="Genomic_DNA"/>
</dbReference>
<protein>
    <recommendedName>
        <fullName evidence="5">Protein roadkill</fullName>
    </recommendedName>
</protein>
<dbReference type="Proteomes" id="UP001642540">
    <property type="component" value="Unassembled WGS sequence"/>
</dbReference>
<dbReference type="InterPro" id="IPR000210">
    <property type="entry name" value="BTB/POZ_dom"/>
</dbReference>
<dbReference type="InterPro" id="IPR002083">
    <property type="entry name" value="MATH/TRAF_dom"/>
</dbReference>